<dbReference type="SUPFAM" id="SSF52540">
    <property type="entry name" value="P-loop containing nucleoside triphosphate hydrolases"/>
    <property type="match status" value="1"/>
</dbReference>
<reference evidence="4" key="1">
    <citation type="submission" date="2016-06" db="EMBL/GenBank/DDBJ databases">
        <authorList>
            <person name="Rodrigo-Torres L."/>
            <person name="Arahal R.D."/>
            <person name="Lucena T."/>
        </authorList>
    </citation>
    <scope>NUCLEOTIDE SEQUENCE [LARGE SCALE GENOMIC DNA]</scope>
    <source>
        <strain evidence="4">CECT8203</strain>
    </source>
</reference>
<dbReference type="RefSeq" id="WP_158296223.1">
    <property type="nucleotide sequence ID" value="NZ_JBHSII010000007.1"/>
</dbReference>
<dbReference type="InterPro" id="IPR051396">
    <property type="entry name" value="Bact_Antivir_Def_Nuclease"/>
</dbReference>
<proteinExistence type="predicted"/>
<dbReference type="InterPro" id="IPR041685">
    <property type="entry name" value="AAA_GajA/Old/RecF-like"/>
</dbReference>
<dbReference type="InterPro" id="IPR027417">
    <property type="entry name" value="P-loop_NTPase"/>
</dbReference>
<dbReference type="Proteomes" id="UP000219336">
    <property type="component" value="Unassembled WGS sequence"/>
</dbReference>
<dbReference type="Gene3D" id="3.40.50.300">
    <property type="entry name" value="P-loop containing nucleotide triphosphate hydrolases"/>
    <property type="match status" value="1"/>
</dbReference>
<feature type="domain" description="OLD protein-like TOPRIM" evidence="2">
    <location>
        <begin position="204"/>
        <end position="272"/>
    </location>
</feature>
<sequence>MKEKQSSIWSEKVTDDLTVEEFVQSKIEAYSNEVTEKIRNDGILTKIRMFFGEDADMKITPLYQSRDLSVDAKVQFLEGDNEINISKKGYGTKRRISMALLEYKKEQSIIEGDSSIIYLLDEPDTHLHVKAQVELLDTIQGFSDAGNQVILTTHSPFVINQIQPKHIRLIENKDNVSRVKFLRDEPEVSNRILRSLGVENTYLFFSRHLVIVEGETEEGFLPEYFISQFDKPIGSNLVKIINTKGITNIPGFCKAILEIHDPEKIYLLFDNDATDELNEVIEALNVPDTRPFYCRQ</sequence>
<dbReference type="PANTHER" id="PTHR43581:SF4">
    <property type="entry name" value="ATP_GTP PHOSPHATASE"/>
    <property type="match status" value="1"/>
</dbReference>
<dbReference type="AlphaFoldDB" id="A0A240EQ00"/>
<organism evidence="3 4">
    <name type="scientific">Vibrio thalassae</name>
    <dbReference type="NCBI Taxonomy" id="1243014"/>
    <lineage>
        <taxon>Bacteria</taxon>
        <taxon>Pseudomonadati</taxon>
        <taxon>Pseudomonadota</taxon>
        <taxon>Gammaproteobacteria</taxon>
        <taxon>Vibrionales</taxon>
        <taxon>Vibrionaceae</taxon>
        <taxon>Vibrio</taxon>
    </lineage>
</organism>
<evidence type="ECO:0000313" key="3">
    <source>
        <dbReference type="EMBL" id="SNX50767.1"/>
    </source>
</evidence>
<dbReference type="Pfam" id="PF13175">
    <property type="entry name" value="AAA_15"/>
    <property type="match status" value="1"/>
</dbReference>
<keyword evidence="4" id="KW-1185">Reference proteome</keyword>
<dbReference type="Pfam" id="PF20469">
    <property type="entry name" value="OLD-like_TOPRIM"/>
    <property type="match status" value="1"/>
</dbReference>
<feature type="domain" description="Endonuclease GajA/Old nuclease/RecF-like AAA" evidence="1">
    <location>
        <begin position="2"/>
        <end position="159"/>
    </location>
</feature>
<dbReference type="OrthoDB" id="3322489at2"/>
<evidence type="ECO:0000259" key="1">
    <source>
        <dbReference type="Pfam" id="PF13175"/>
    </source>
</evidence>
<protein>
    <submittedName>
        <fullName evidence="3">Uncharacterized protein</fullName>
    </submittedName>
</protein>
<dbReference type="PANTHER" id="PTHR43581">
    <property type="entry name" value="ATP/GTP PHOSPHATASE"/>
    <property type="match status" value="1"/>
</dbReference>
<evidence type="ECO:0000259" key="2">
    <source>
        <dbReference type="Pfam" id="PF20469"/>
    </source>
</evidence>
<dbReference type="InterPro" id="IPR034139">
    <property type="entry name" value="TOPRIM_OLD"/>
</dbReference>
<name>A0A240EQ00_9VIBR</name>
<gene>
    <name evidence="3" type="ORF">VTH8203_04441</name>
</gene>
<evidence type="ECO:0000313" key="4">
    <source>
        <dbReference type="Proteomes" id="UP000219336"/>
    </source>
</evidence>
<accession>A0A240EQ00</accession>
<dbReference type="CDD" id="cd00267">
    <property type="entry name" value="ABC_ATPase"/>
    <property type="match status" value="1"/>
</dbReference>
<dbReference type="EMBL" id="OANU01000142">
    <property type="protein sequence ID" value="SNX50767.1"/>
    <property type="molecule type" value="Genomic_DNA"/>
</dbReference>